<dbReference type="InterPro" id="IPR011009">
    <property type="entry name" value="Kinase-like_dom_sf"/>
</dbReference>
<dbReference type="Gene3D" id="3.30.450.40">
    <property type="match status" value="1"/>
</dbReference>
<dbReference type="PANTHER" id="PTHR43642:SF1">
    <property type="entry name" value="HYBRID SIGNAL TRANSDUCTION HISTIDINE KINASE G"/>
    <property type="match status" value="1"/>
</dbReference>
<comment type="subcellular location">
    <subcellularLocation>
        <location evidence="2">Membrane</location>
        <topology evidence="2">Single-pass membrane protein</topology>
    </subcellularLocation>
</comment>
<evidence type="ECO:0000313" key="6">
    <source>
        <dbReference type="Proteomes" id="UP000613768"/>
    </source>
</evidence>
<evidence type="ECO:0000313" key="5">
    <source>
        <dbReference type="EMBL" id="MBD8527316.1"/>
    </source>
</evidence>
<name>A0AAW3ZT02_9GAMM</name>
<comment type="caution">
    <text evidence="5">The sequence shown here is derived from an EMBL/GenBank/DDBJ whole genome shotgun (WGS) entry which is preliminary data.</text>
</comment>
<dbReference type="NCBIfam" id="TIGR00254">
    <property type="entry name" value="GGDEF"/>
    <property type="match status" value="1"/>
</dbReference>
<dbReference type="InterPro" id="IPR041664">
    <property type="entry name" value="AAA_16"/>
</dbReference>
<protein>
    <submittedName>
        <fullName evidence="5">Diguanylate cyclase</fullName>
    </submittedName>
</protein>
<dbReference type="Pfam" id="PF00069">
    <property type="entry name" value="Pkinase"/>
    <property type="match status" value="1"/>
</dbReference>
<dbReference type="InterPro" id="IPR043128">
    <property type="entry name" value="Rev_trsase/Diguanyl_cyclase"/>
</dbReference>
<evidence type="ECO:0000256" key="2">
    <source>
        <dbReference type="ARBA" id="ARBA00004167"/>
    </source>
</evidence>
<dbReference type="Pfam" id="PF00990">
    <property type="entry name" value="GGDEF"/>
    <property type="match status" value="1"/>
</dbReference>
<organism evidence="5 6">
    <name type="scientific">Pseudomarimonas arenosa</name>
    <dbReference type="NCBI Taxonomy" id="2774145"/>
    <lineage>
        <taxon>Bacteria</taxon>
        <taxon>Pseudomonadati</taxon>
        <taxon>Pseudomonadota</taxon>
        <taxon>Gammaproteobacteria</taxon>
        <taxon>Lysobacterales</taxon>
        <taxon>Lysobacteraceae</taxon>
        <taxon>Pseudomarimonas</taxon>
    </lineage>
</organism>
<dbReference type="SUPFAM" id="SSF52540">
    <property type="entry name" value="P-loop containing nucleoside triphosphate hydrolases"/>
    <property type="match status" value="1"/>
</dbReference>
<accession>A0AAW3ZT02</accession>
<proteinExistence type="predicted"/>
<evidence type="ECO:0000259" key="3">
    <source>
        <dbReference type="PROSITE" id="PS50011"/>
    </source>
</evidence>
<dbReference type="InterPro" id="IPR029787">
    <property type="entry name" value="Nucleotide_cyclase"/>
</dbReference>
<dbReference type="CDD" id="cd14014">
    <property type="entry name" value="STKc_PknB_like"/>
    <property type="match status" value="1"/>
</dbReference>
<reference evidence="5 6" key="1">
    <citation type="submission" date="2020-09" db="EMBL/GenBank/DDBJ databases">
        <title>Pseudoxanthomonas sp. CAU 1598 isolated from sand of Yaerae Beach.</title>
        <authorList>
            <person name="Kim W."/>
        </authorList>
    </citation>
    <scope>NUCLEOTIDE SEQUENCE [LARGE SCALE GENOMIC DNA]</scope>
    <source>
        <strain evidence="5 6">CAU 1598</strain>
    </source>
</reference>
<dbReference type="EMBL" id="JACYTR010000047">
    <property type="protein sequence ID" value="MBD8527316.1"/>
    <property type="molecule type" value="Genomic_DNA"/>
</dbReference>
<dbReference type="Gene3D" id="1.10.510.10">
    <property type="entry name" value="Transferase(Phosphotransferase) domain 1"/>
    <property type="match status" value="1"/>
</dbReference>
<dbReference type="InterPro" id="IPR029016">
    <property type="entry name" value="GAF-like_dom_sf"/>
</dbReference>
<feature type="domain" description="GGDEF" evidence="4">
    <location>
        <begin position="1537"/>
        <end position="1674"/>
    </location>
</feature>
<dbReference type="SMART" id="SM00065">
    <property type="entry name" value="GAF"/>
    <property type="match status" value="1"/>
</dbReference>
<dbReference type="Gene3D" id="3.40.50.300">
    <property type="entry name" value="P-loop containing nucleotide triphosphate hydrolases"/>
    <property type="match status" value="1"/>
</dbReference>
<dbReference type="Gene3D" id="3.30.70.270">
    <property type="match status" value="1"/>
</dbReference>
<dbReference type="GO" id="GO:0005524">
    <property type="term" value="F:ATP binding"/>
    <property type="evidence" value="ECO:0007669"/>
    <property type="project" value="InterPro"/>
</dbReference>
<dbReference type="GO" id="GO:0016020">
    <property type="term" value="C:membrane"/>
    <property type="evidence" value="ECO:0007669"/>
    <property type="project" value="UniProtKB-SubCell"/>
</dbReference>
<dbReference type="SUPFAM" id="SSF48452">
    <property type="entry name" value="TPR-like"/>
    <property type="match status" value="1"/>
</dbReference>
<dbReference type="InterPro" id="IPR053159">
    <property type="entry name" value="Hybrid_Histidine_Kinase"/>
</dbReference>
<dbReference type="RefSeq" id="WP_192030735.1">
    <property type="nucleotide sequence ID" value="NZ_JACYTR010000047.1"/>
</dbReference>
<keyword evidence="6" id="KW-1185">Reference proteome</keyword>
<dbReference type="InterPro" id="IPR008266">
    <property type="entry name" value="Tyr_kinase_AS"/>
</dbReference>
<dbReference type="InterPro" id="IPR000719">
    <property type="entry name" value="Prot_kinase_dom"/>
</dbReference>
<dbReference type="CDD" id="cd01949">
    <property type="entry name" value="GGDEF"/>
    <property type="match status" value="1"/>
</dbReference>
<dbReference type="SUPFAM" id="SSF55781">
    <property type="entry name" value="GAF domain-like"/>
    <property type="match status" value="1"/>
</dbReference>
<dbReference type="PANTHER" id="PTHR43642">
    <property type="entry name" value="HYBRID SIGNAL TRANSDUCTION HISTIDINE KINASE G"/>
    <property type="match status" value="1"/>
</dbReference>
<evidence type="ECO:0000259" key="4">
    <source>
        <dbReference type="PROSITE" id="PS50887"/>
    </source>
</evidence>
<dbReference type="Pfam" id="PF01590">
    <property type="entry name" value="GAF"/>
    <property type="match status" value="1"/>
</dbReference>
<feature type="domain" description="Protein kinase" evidence="3">
    <location>
        <begin position="6"/>
        <end position="264"/>
    </location>
</feature>
<gene>
    <name evidence="5" type="ORF">IFO71_16350</name>
</gene>
<dbReference type="InterPro" id="IPR003018">
    <property type="entry name" value="GAF"/>
</dbReference>
<dbReference type="PROSITE" id="PS50011">
    <property type="entry name" value="PROTEIN_KINASE_DOM"/>
    <property type="match status" value="1"/>
</dbReference>
<dbReference type="FunFam" id="3.30.70.270:FF:000001">
    <property type="entry name" value="Diguanylate cyclase domain protein"/>
    <property type="match status" value="1"/>
</dbReference>
<dbReference type="PROSITE" id="PS00109">
    <property type="entry name" value="PROTEIN_KINASE_TYR"/>
    <property type="match status" value="1"/>
</dbReference>
<evidence type="ECO:0000256" key="1">
    <source>
        <dbReference type="ARBA" id="ARBA00001946"/>
    </source>
</evidence>
<dbReference type="InterPro" id="IPR011990">
    <property type="entry name" value="TPR-like_helical_dom_sf"/>
</dbReference>
<dbReference type="SMART" id="SM00267">
    <property type="entry name" value="GGDEF"/>
    <property type="match status" value="1"/>
</dbReference>
<comment type="cofactor">
    <cofactor evidence="1">
        <name>Mg(2+)</name>
        <dbReference type="ChEBI" id="CHEBI:18420"/>
    </cofactor>
</comment>
<dbReference type="Proteomes" id="UP000613768">
    <property type="component" value="Unassembled WGS sequence"/>
</dbReference>
<dbReference type="InterPro" id="IPR027417">
    <property type="entry name" value="P-loop_NTPase"/>
</dbReference>
<dbReference type="Pfam" id="PF13191">
    <property type="entry name" value="AAA_16"/>
    <property type="match status" value="1"/>
</dbReference>
<dbReference type="GO" id="GO:0004672">
    <property type="term" value="F:protein kinase activity"/>
    <property type="evidence" value="ECO:0007669"/>
    <property type="project" value="InterPro"/>
</dbReference>
<dbReference type="InterPro" id="IPR000160">
    <property type="entry name" value="GGDEF_dom"/>
</dbReference>
<sequence length="1674" mass="186793">MQLTGFKLEEVIHATGETVVASAVTAEGDRVVLKYLDSEHPTPESMARWQHEFSILQSIDSPLVLKALDLRKIERSMVLVLEEFASTNLAQLIERGSLDLSDQLAIAVRLTRAMGDVHEHRLIHGDIAPKNVLIDPSSLALKLCDFGLSTRLDVQSKQSDSSAMVGTLDYMSPEQTGRTNLDIDYRSDFYSLGATLYELFSGRKPFEFDDPMSLLHAQLASMPTPLHELDSSIPEPVSAIVDKLLAKHPDDRYQSSFGLQHDLEACAQVWRLYHRIDRFELGRADVPERFCLAQKLYGRQQECAQVLAAFKRVVNSGNAELLLIGGYSGIGKTALVNELHRPILARRGYLIRGKCDQFGRNQPYSALTQAFGQLLQTLTTEGAERRHYWKSRLSDALGSNAAAVADLIPALGGLLGNLPVLPEMPPAESEQRFHIGFAQFVTALAAPNHPLLLFLDDLQWADISTLRLLEYLVRADGERSVLVVGAYRDNEVGPGDPLQLSIQAIERSHARIEHLQLGPLSDQDVAQLIADTLHSRVEKVAPLTALCLEKTRGNPFFLGQFLRSLYDHGDIQYDREHGAWRWDLAQIRRRGITDNVVTLLLEKLATLPSDTQSLLAMAAQLGGQFDHRQLMAIGDRDAEATGQVLLPALQSGLLVPLNEEYKFAQSPERLRAARYRFLHDRVQQAAHELIPESERRQTQLACGRRLLAASNEAELEERLFVVLGSLNAAIELITDSAERQRLLQLNLHGGKRAKSSSAFSAAAQLYRFAEQLLPEQIWQLQPELALDLYRNLAEAEYLSGHFDLAEQRLKDQIELATDNTSKVTLCLVRSDMLQIQGRFADSFEVLRTALGLLGHDFPAQEAQSMQLFPLEFSDCERLLAERDETALLGLAEMRHPERLLEMQCYYGLAYSTYQVDRGASYVLGACRMVKATLTHGQCDLSCIAYVTYVTAMAASHRPYPACYAMGKLARQLSEQRDNPHFRLSVYQYFAAFYQHWCEPLHATLPYLEQGLAMGRGGVNPLAAGYCALLRSVNSFVMGSPLDDLSLEAEQGLAFLKNSQQPNTETMLRTGVLQPLAALRGKSLHPRSFDTPDVQVANLLNNDFDTPSIALAFHCGAMVRHAYLFDDEDKWQRCSAQLPMIAKLLRDSPTQTESTFFYALGLLKPEFKAGKTADEKQAEADTLLQQFQTWAEHSPDNFHHKALLLAAELARSRADAKAAMELYAQAIDAAAEAGFVHCEALANELYARFWLSQQQRQLASNFIREAYFHYQRWGASAKCKEIEAQWPQTVFRAVELRRTASISSASYRDVSSSAGVLDLNSLLKASRLLSQEVQLDALLQKLLGVVLENAGAEFGAIVMCEQEQLTVEALGRFSDGNLTDYEHCRLPLGKAAVKGEALLPNQVIEFAHLTRTMLVLNKPADDPRFAQCHYLLANRPKSALVLPILSQGKQVAVIYLENNLLEGAFTERHVKTLELLGAQAAISLVNARLIESLEQKVAQRTEELRQMSMKDGLTGIANRRSFDERLSGEWRRCQRNEQSLSLMMIDIDHFKLYNDHYGHVEGDRCIRAVAQTLQKVANRSTDLVARYGGEEFAIILPDTNDEAASWLADAILTAIRDLAIPHAQSQVADHVTISLGLCTVTAESEASPEILTTRADQALYEVKRGGRNGYRRYAN</sequence>
<dbReference type="SUPFAM" id="SSF55073">
    <property type="entry name" value="Nucleotide cyclase"/>
    <property type="match status" value="1"/>
</dbReference>
<dbReference type="PROSITE" id="PS50887">
    <property type="entry name" value="GGDEF"/>
    <property type="match status" value="1"/>
</dbReference>
<dbReference type="SUPFAM" id="SSF56112">
    <property type="entry name" value="Protein kinase-like (PK-like)"/>
    <property type="match status" value="1"/>
</dbReference>